<evidence type="ECO:0000256" key="3">
    <source>
        <dbReference type="ARBA" id="ARBA00022640"/>
    </source>
</evidence>
<feature type="signal peptide" evidence="5">
    <location>
        <begin position="1"/>
        <end position="22"/>
    </location>
</feature>
<feature type="chain" id="PRO_5041973846" evidence="5">
    <location>
        <begin position="23"/>
        <end position="312"/>
    </location>
</feature>
<dbReference type="EMBL" id="CAKOGP040000125">
    <property type="protein sequence ID" value="CAJ1931095.1"/>
    <property type="molecule type" value="Genomic_DNA"/>
</dbReference>
<dbReference type="InterPro" id="IPR007378">
    <property type="entry name" value="Tic22-like"/>
</dbReference>
<accession>A0AAD2FDR0</accession>
<protein>
    <submittedName>
        <fullName evidence="6">Uncharacterized protein</fullName>
    </submittedName>
</protein>
<dbReference type="GO" id="GO:0015031">
    <property type="term" value="P:protein transport"/>
    <property type="evidence" value="ECO:0007669"/>
    <property type="project" value="InterPro"/>
</dbReference>
<evidence type="ECO:0000256" key="1">
    <source>
        <dbReference type="ARBA" id="ARBA00004229"/>
    </source>
</evidence>
<dbReference type="PANTHER" id="PTHR33926:SF4">
    <property type="entry name" value="PROTEIN TIC 22, CHLOROPLASTIC"/>
    <property type="match status" value="1"/>
</dbReference>
<keyword evidence="2" id="KW-0150">Chloroplast</keyword>
<keyword evidence="3" id="KW-0934">Plastid</keyword>
<organism evidence="6 7">
    <name type="scientific">Cylindrotheca closterium</name>
    <dbReference type="NCBI Taxonomy" id="2856"/>
    <lineage>
        <taxon>Eukaryota</taxon>
        <taxon>Sar</taxon>
        <taxon>Stramenopiles</taxon>
        <taxon>Ochrophyta</taxon>
        <taxon>Bacillariophyta</taxon>
        <taxon>Bacillariophyceae</taxon>
        <taxon>Bacillariophycidae</taxon>
        <taxon>Bacillariales</taxon>
        <taxon>Bacillariaceae</taxon>
        <taxon>Cylindrotheca</taxon>
    </lineage>
</organism>
<sequence length="312" mass="34792">MMFFSSSCFTLLSIVQLSVISGFAPIHHVPVSPTSCSSSSAALHMASPPPPPPPPPQEPPMMPALNDKEIREILDQIPVYGLISKETGSLFLVDDDTQVAQEGEREEDVVPPTSNGKKTIANFYLSPEFCQALVAGNEDQLEVGVYRLGQVYFDYYQKESKAATTTTTTTMEYRIIPDARNVQQARSILSQMAGIQNAFSSSPLQKEGYVEIPIFMDQHLRLAEELGDSDEDYREIFPMYFGWNDLVTTCQEYVKGMKDAGMDEEEYEAAISVAELHQLVAEMRRESPIDFRNVQFVPASPRPLDEEGAKTE</sequence>
<evidence type="ECO:0000313" key="6">
    <source>
        <dbReference type="EMBL" id="CAJ1931095.1"/>
    </source>
</evidence>
<dbReference type="Proteomes" id="UP001295423">
    <property type="component" value="Unassembled WGS sequence"/>
</dbReference>
<feature type="compositionally biased region" description="Pro residues" evidence="4">
    <location>
        <begin position="47"/>
        <end position="62"/>
    </location>
</feature>
<comment type="subcellular location">
    <subcellularLocation>
        <location evidence="1">Plastid</location>
        <location evidence="1">Chloroplast</location>
    </subcellularLocation>
</comment>
<comment type="caution">
    <text evidence="6">The sequence shown here is derived from an EMBL/GenBank/DDBJ whole genome shotgun (WGS) entry which is preliminary data.</text>
</comment>
<dbReference type="PANTHER" id="PTHR33926">
    <property type="entry name" value="PROTEIN TIC 22, CHLOROPLASTIC"/>
    <property type="match status" value="1"/>
</dbReference>
<dbReference type="AlphaFoldDB" id="A0AAD2FDR0"/>
<feature type="region of interest" description="Disordered" evidence="4">
    <location>
        <begin position="38"/>
        <end position="63"/>
    </location>
</feature>
<keyword evidence="5" id="KW-0732">Signal</keyword>
<gene>
    <name evidence="6" type="ORF">CYCCA115_LOCUS2234</name>
</gene>
<name>A0AAD2FDR0_9STRA</name>
<reference evidence="6" key="1">
    <citation type="submission" date="2023-08" db="EMBL/GenBank/DDBJ databases">
        <authorList>
            <person name="Audoor S."/>
            <person name="Bilcke G."/>
        </authorList>
    </citation>
    <scope>NUCLEOTIDE SEQUENCE</scope>
</reference>
<evidence type="ECO:0000313" key="7">
    <source>
        <dbReference type="Proteomes" id="UP001295423"/>
    </source>
</evidence>
<keyword evidence="7" id="KW-1185">Reference proteome</keyword>
<proteinExistence type="predicted"/>
<dbReference type="GO" id="GO:0009507">
    <property type="term" value="C:chloroplast"/>
    <property type="evidence" value="ECO:0007669"/>
    <property type="project" value="UniProtKB-SubCell"/>
</dbReference>
<evidence type="ECO:0000256" key="2">
    <source>
        <dbReference type="ARBA" id="ARBA00022528"/>
    </source>
</evidence>
<evidence type="ECO:0000256" key="5">
    <source>
        <dbReference type="SAM" id="SignalP"/>
    </source>
</evidence>
<evidence type="ECO:0000256" key="4">
    <source>
        <dbReference type="SAM" id="MobiDB-lite"/>
    </source>
</evidence>